<dbReference type="EMBL" id="CP106753">
    <property type="protein sequence ID" value="UXY15907.1"/>
    <property type="molecule type" value="Genomic_DNA"/>
</dbReference>
<gene>
    <name evidence="7" type="ORF">N8I74_02500</name>
</gene>
<dbReference type="RefSeq" id="WP_263125344.1">
    <property type="nucleotide sequence ID" value="NZ_CP106753.1"/>
</dbReference>
<keyword evidence="3" id="KW-0472">Membrane</keyword>
<proteinExistence type="predicted"/>
<evidence type="ECO:0000256" key="5">
    <source>
        <dbReference type="ARBA" id="ARBA00023288"/>
    </source>
</evidence>
<evidence type="ECO:0000256" key="1">
    <source>
        <dbReference type="ARBA" id="ARBA00004459"/>
    </source>
</evidence>
<evidence type="ECO:0008006" key="9">
    <source>
        <dbReference type="Google" id="ProtNLM"/>
    </source>
</evidence>
<comment type="subcellular location">
    <subcellularLocation>
        <location evidence="1">Cell outer membrane</location>
        <topology evidence="1">Lipid-anchor</topology>
    </subcellularLocation>
</comment>
<evidence type="ECO:0000256" key="4">
    <source>
        <dbReference type="ARBA" id="ARBA00023139"/>
    </source>
</evidence>
<keyword evidence="8" id="KW-1185">Reference proteome</keyword>
<evidence type="ECO:0000256" key="6">
    <source>
        <dbReference type="SAM" id="MobiDB-lite"/>
    </source>
</evidence>
<keyword evidence="2" id="KW-0732">Signal</keyword>
<dbReference type="Proteomes" id="UP001061302">
    <property type="component" value="Chromosome"/>
</dbReference>
<reference evidence="7" key="1">
    <citation type="submission" date="2022-10" db="EMBL/GenBank/DDBJ databases">
        <title>Chitiniphilus purpureus sp. nov., a novel chitin-degrading bacterium isolated from crawfish pond sediment.</title>
        <authorList>
            <person name="Li K."/>
        </authorList>
    </citation>
    <scope>NUCLEOTIDE SEQUENCE</scope>
    <source>
        <strain evidence="7">CD1</strain>
    </source>
</reference>
<evidence type="ECO:0000313" key="8">
    <source>
        <dbReference type="Proteomes" id="UP001061302"/>
    </source>
</evidence>
<organism evidence="7 8">
    <name type="scientific">Chitiniphilus purpureus</name>
    <dbReference type="NCBI Taxonomy" id="2981137"/>
    <lineage>
        <taxon>Bacteria</taxon>
        <taxon>Pseudomonadati</taxon>
        <taxon>Pseudomonadota</taxon>
        <taxon>Betaproteobacteria</taxon>
        <taxon>Neisseriales</taxon>
        <taxon>Chitinibacteraceae</taxon>
        <taxon>Chitiniphilus</taxon>
    </lineage>
</organism>
<dbReference type="InterPro" id="IPR051407">
    <property type="entry name" value="Bact_OM_lipoprot/Surf_antigen"/>
</dbReference>
<sequence>MNIRNLLTVAVTGTALLLGGCATSDSANVYKRSQMRNAATVQSGVVEQVREVRMEDSTGIGAVAGGVIGGVAAGRNIGGGSGRVVSGVIGTIVGGLIGNRLEEQLTSKDALEVTVLLDNGQRLVVVQEADQPLAPEQRVNVLSDGQNTRVVPSNDPPPGSRPSRGASPAALTL</sequence>
<accession>A0ABY6DNJ2</accession>
<keyword evidence="5" id="KW-0449">Lipoprotein</keyword>
<feature type="region of interest" description="Disordered" evidence="6">
    <location>
        <begin position="140"/>
        <end position="173"/>
    </location>
</feature>
<protein>
    <recommendedName>
        <fullName evidence="9">Glycine zipper 2TM domain-containing protein</fullName>
    </recommendedName>
</protein>
<evidence type="ECO:0000256" key="2">
    <source>
        <dbReference type="ARBA" id="ARBA00022729"/>
    </source>
</evidence>
<dbReference type="PROSITE" id="PS51257">
    <property type="entry name" value="PROKAR_LIPOPROTEIN"/>
    <property type="match status" value="1"/>
</dbReference>
<name>A0ABY6DNJ2_9NEIS</name>
<evidence type="ECO:0000313" key="7">
    <source>
        <dbReference type="EMBL" id="UXY15907.1"/>
    </source>
</evidence>
<dbReference type="PANTHER" id="PTHR35603">
    <property type="match status" value="1"/>
</dbReference>
<keyword evidence="4" id="KW-0564">Palmitate</keyword>
<feature type="compositionally biased region" description="Low complexity" evidence="6">
    <location>
        <begin position="161"/>
        <end position="173"/>
    </location>
</feature>
<evidence type="ECO:0000256" key="3">
    <source>
        <dbReference type="ARBA" id="ARBA00023136"/>
    </source>
</evidence>
<dbReference type="PANTHER" id="PTHR35603:SF1">
    <property type="entry name" value="OUTER MEMBRANE LIPOPROTEIN SLYB"/>
    <property type="match status" value="1"/>
</dbReference>